<protein>
    <submittedName>
        <fullName evidence="3">Uncharacterized protein</fullName>
    </submittedName>
</protein>
<feature type="transmembrane region" description="Helical" evidence="2">
    <location>
        <begin position="274"/>
        <end position="293"/>
    </location>
</feature>
<feature type="transmembrane region" description="Helical" evidence="2">
    <location>
        <begin position="67"/>
        <end position="84"/>
    </location>
</feature>
<reference evidence="3" key="1">
    <citation type="submission" date="2021-01" db="EMBL/GenBank/DDBJ databases">
        <authorList>
            <person name="Corre E."/>
            <person name="Pelletier E."/>
            <person name="Niang G."/>
            <person name="Scheremetjew M."/>
            <person name="Finn R."/>
            <person name="Kale V."/>
            <person name="Holt S."/>
            <person name="Cochrane G."/>
            <person name="Meng A."/>
            <person name="Brown T."/>
            <person name="Cohen L."/>
        </authorList>
    </citation>
    <scope>NUCLEOTIDE SEQUENCE</scope>
    <source>
        <strain evidence="3">GSBS06</strain>
    </source>
</reference>
<evidence type="ECO:0000256" key="1">
    <source>
        <dbReference type="SAM" id="MobiDB-lite"/>
    </source>
</evidence>
<keyword evidence="2" id="KW-0472">Membrane</keyword>
<evidence type="ECO:0000313" key="3">
    <source>
        <dbReference type="EMBL" id="CAE0435736.1"/>
    </source>
</evidence>
<gene>
    <name evidence="3" type="ORF">ASTO00021_LOCUS6016</name>
</gene>
<evidence type="ECO:0000256" key="2">
    <source>
        <dbReference type="SAM" id="Phobius"/>
    </source>
</evidence>
<feature type="transmembrane region" description="Helical" evidence="2">
    <location>
        <begin position="299"/>
        <end position="317"/>
    </location>
</feature>
<accession>A0A7S3LRG2</accession>
<proteinExistence type="predicted"/>
<feature type="region of interest" description="Disordered" evidence="1">
    <location>
        <begin position="334"/>
        <end position="358"/>
    </location>
</feature>
<feature type="compositionally biased region" description="Low complexity" evidence="1">
    <location>
        <begin position="334"/>
        <end position="350"/>
    </location>
</feature>
<sequence>MPCLTLWPAPKCGWNGDCTEALISNQTSSFCECRNGFSQSLELNFFIERDELSSSICIYNQHAVAGLYTWLVLCVFVHTCLIMYKVRTKKQLKKRRWWLISAVFVLSFSIRRLFNPKALLGRDFAFSFLLSSFNLICYILVNTFVSKYLNYVANKVALLESHVTFYLRAKKARQGFFFINVIGCFLTHFYWIAIFTDEEVSLILIRSFFAYGVVTYLYQIIFLYLSISELISDMEKILVLDKDASFIKVGRNEGVLDFITNRIPKLKRMRNGMVVIYSIQTLSLGAGVVWDFWLLCWTYFIPLYFILVYAISFIAILSENRPAKKPKAIVRSPTSTNTTYTPAVTNTTARSGTKELSI</sequence>
<feature type="transmembrane region" description="Helical" evidence="2">
    <location>
        <begin position="126"/>
        <end position="145"/>
    </location>
</feature>
<feature type="transmembrane region" description="Helical" evidence="2">
    <location>
        <begin position="96"/>
        <end position="114"/>
    </location>
</feature>
<dbReference type="EMBL" id="HBIN01008126">
    <property type="protein sequence ID" value="CAE0435736.1"/>
    <property type="molecule type" value="Transcribed_RNA"/>
</dbReference>
<keyword evidence="2" id="KW-0812">Transmembrane</keyword>
<feature type="transmembrane region" description="Helical" evidence="2">
    <location>
        <begin position="176"/>
        <end position="196"/>
    </location>
</feature>
<keyword evidence="2" id="KW-1133">Transmembrane helix</keyword>
<feature type="transmembrane region" description="Helical" evidence="2">
    <location>
        <begin position="208"/>
        <end position="227"/>
    </location>
</feature>
<name>A0A7S3LRG2_9STRA</name>
<dbReference type="AlphaFoldDB" id="A0A7S3LRG2"/>
<organism evidence="3">
    <name type="scientific">Aplanochytrium stocchinoi</name>
    <dbReference type="NCBI Taxonomy" id="215587"/>
    <lineage>
        <taxon>Eukaryota</taxon>
        <taxon>Sar</taxon>
        <taxon>Stramenopiles</taxon>
        <taxon>Bigyra</taxon>
        <taxon>Labyrinthulomycetes</taxon>
        <taxon>Thraustochytrida</taxon>
        <taxon>Thraustochytriidae</taxon>
        <taxon>Aplanochytrium</taxon>
    </lineage>
</organism>